<organism evidence="2 3">
    <name type="scientific">Knoellia flava</name>
    <dbReference type="NCBI Taxonomy" id="913969"/>
    <lineage>
        <taxon>Bacteria</taxon>
        <taxon>Bacillati</taxon>
        <taxon>Actinomycetota</taxon>
        <taxon>Actinomycetes</taxon>
        <taxon>Micrococcales</taxon>
        <taxon>Intrasporangiaceae</taxon>
        <taxon>Knoellia</taxon>
    </lineage>
</organism>
<evidence type="ECO:0000259" key="1">
    <source>
        <dbReference type="PROSITE" id="PS51819"/>
    </source>
</evidence>
<accession>A0A8H9FTF4</accession>
<feature type="domain" description="VOC" evidence="1">
    <location>
        <begin position="2"/>
        <end position="129"/>
    </location>
</feature>
<dbReference type="InterPro" id="IPR037523">
    <property type="entry name" value="VOC_core"/>
</dbReference>
<dbReference type="SUPFAM" id="SSF54593">
    <property type="entry name" value="Glyoxalase/Bleomycin resistance protein/Dihydroxybiphenyl dioxygenase"/>
    <property type="match status" value="1"/>
</dbReference>
<dbReference type="PROSITE" id="PS51819">
    <property type="entry name" value="VOC"/>
    <property type="match status" value="1"/>
</dbReference>
<protein>
    <submittedName>
        <fullName evidence="2">Glyoxalase</fullName>
    </submittedName>
</protein>
<dbReference type="InterPro" id="IPR004360">
    <property type="entry name" value="Glyas_Fos-R_dOase_dom"/>
</dbReference>
<dbReference type="AlphaFoldDB" id="A0A8H9FTF4"/>
<dbReference type="RefSeq" id="WP_035950072.1">
    <property type="nucleotide sequence ID" value="NZ_BMEA01000001.1"/>
</dbReference>
<reference evidence="2" key="2">
    <citation type="submission" date="2020-09" db="EMBL/GenBank/DDBJ databases">
        <authorList>
            <person name="Sun Q."/>
            <person name="Zhou Y."/>
        </authorList>
    </citation>
    <scope>NUCLEOTIDE SEQUENCE</scope>
    <source>
        <strain evidence="2">CGMCC 1.10749</strain>
    </source>
</reference>
<proteinExistence type="predicted"/>
<evidence type="ECO:0000313" key="2">
    <source>
        <dbReference type="EMBL" id="GGB70188.1"/>
    </source>
</evidence>
<dbReference type="Gene3D" id="3.10.180.10">
    <property type="entry name" value="2,3-Dihydroxybiphenyl 1,2-Dioxygenase, domain 1"/>
    <property type="match status" value="1"/>
</dbReference>
<evidence type="ECO:0000313" key="3">
    <source>
        <dbReference type="Proteomes" id="UP000628079"/>
    </source>
</evidence>
<dbReference type="InterPro" id="IPR029068">
    <property type="entry name" value="Glyas_Bleomycin-R_OHBP_Dase"/>
</dbReference>
<name>A0A8H9FTF4_9MICO</name>
<comment type="caution">
    <text evidence="2">The sequence shown here is derived from an EMBL/GenBank/DDBJ whole genome shotgun (WGS) entry which is preliminary data.</text>
</comment>
<reference evidence="2" key="1">
    <citation type="journal article" date="2014" name="Int. J. Syst. Evol. Microbiol.">
        <title>Complete genome sequence of Corynebacterium casei LMG S-19264T (=DSM 44701T), isolated from a smear-ripened cheese.</title>
        <authorList>
            <consortium name="US DOE Joint Genome Institute (JGI-PGF)"/>
            <person name="Walter F."/>
            <person name="Albersmeier A."/>
            <person name="Kalinowski J."/>
            <person name="Ruckert C."/>
        </authorList>
    </citation>
    <scope>NUCLEOTIDE SEQUENCE</scope>
    <source>
        <strain evidence="2">CGMCC 1.10749</strain>
    </source>
</reference>
<sequence length="131" mass="14136">MIGDHTPVPTLGVKDLGKAREFYEGVLGLEPGPDMPGGVAYKAGSGGLFVYESEFAGTNQATAMMMELPEDQFDDHISDLRGKGVSFETYDMPETEWQDGVATMNMGDSSFRSVWFKDPDGNILNLGTGMG</sequence>
<dbReference type="Proteomes" id="UP000628079">
    <property type="component" value="Unassembled WGS sequence"/>
</dbReference>
<dbReference type="Pfam" id="PF00903">
    <property type="entry name" value="Glyoxalase"/>
    <property type="match status" value="1"/>
</dbReference>
<gene>
    <name evidence="2" type="ORF">GCM10011314_06880</name>
</gene>
<dbReference type="EMBL" id="BMEA01000001">
    <property type="protein sequence ID" value="GGB70188.1"/>
    <property type="molecule type" value="Genomic_DNA"/>
</dbReference>